<evidence type="ECO:0000256" key="1">
    <source>
        <dbReference type="ARBA" id="ARBA00004196"/>
    </source>
</evidence>
<evidence type="ECO:0000256" key="4">
    <source>
        <dbReference type="SAM" id="MobiDB-lite"/>
    </source>
</evidence>
<comment type="subcellular location">
    <subcellularLocation>
        <location evidence="1">Cell envelope</location>
    </subcellularLocation>
</comment>
<dbReference type="FunFam" id="2.40.30.170:FF:000010">
    <property type="entry name" value="Efflux RND transporter periplasmic adaptor subunit"/>
    <property type="match status" value="1"/>
</dbReference>
<gene>
    <name evidence="10" type="ORF">BGL_1c11270</name>
</gene>
<dbReference type="Gene3D" id="2.40.50.100">
    <property type="match status" value="1"/>
</dbReference>
<dbReference type="Proteomes" id="UP000031838">
    <property type="component" value="Chromosome 1"/>
</dbReference>
<dbReference type="InterPro" id="IPR058625">
    <property type="entry name" value="MdtA-like_BSH"/>
</dbReference>
<dbReference type="GO" id="GO:0015562">
    <property type="term" value="F:efflux transmembrane transporter activity"/>
    <property type="evidence" value="ECO:0007669"/>
    <property type="project" value="TreeGrafter"/>
</dbReference>
<dbReference type="AlphaFoldDB" id="A0A0B6RTZ8"/>
<keyword evidence="11" id="KW-1185">Reference proteome</keyword>
<feature type="transmembrane region" description="Helical" evidence="5">
    <location>
        <begin position="16"/>
        <end position="37"/>
    </location>
</feature>
<dbReference type="RefSeq" id="WP_042624339.1">
    <property type="nucleotide sequence ID" value="NZ_CP002580.1"/>
</dbReference>
<reference evidence="11" key="1">
    <citation type="submission" date="2011-03" db="EMBL/GenBank/DDBJ databases">
        <authorList>
            <person name="Voget S."/>
            <person name="Streit W.R."/>
            <person name="Jaeger K.E."/>
            <person name="Daniel R."/>
        </authorList>
    </citation>
    <scope>NUCLEOTIDE SEQUENCE [LARGE SCALE GENOMIC DNA]</scope>
    <source>
        <strain evidence="11">PG1</strain>
    </source>
</reference>
<evidence type="ECO:0000256" key="3">
    <source>
        <dbReference type="ARBA" id="ARBA00022448"/>
    </source>
</evidence>
<dbReference type="SUPFAM" id="SSF111369">
    <property type="entry name" value="HlyD-like secretion proteins"/>
    <property type="match status" value="1"/>
</dbReference>
<dbReference type="NCBIfam" id="TIGR01730">
    <property type="entry name" value="RND_mfp"/>
    <property type="match status" value="1"/>
</dbReference>
<feature type="region of interest" description="Disordered" evidence="4">
    <location>
        <begin position="358"/>
        <end position="404"/>
    </location>
</feature>
<dbReference type="KEGG" id="bgp:BGL_1c11270"/>
<dbReference type="GO" id="GO:1990281">
    <property type="term" value="C:efflux pump complex"/>
    <property type="evidence" value="ECO:0007669"/>
    <property type="project" value="TreeGrafter"/>
</dbReference>
<comment type="similarity">
    <text evidence="2">Belongs to the membrane fusion protein (MFP) (TC 8.A.1) family.</text>
</comment>
<dbReference type="Gene3D" id="2.40.30.170">
    <property type="match status" value="1"/>
</dbReference>
<evidence type="ECO:0000256" key="2">
    <source>
        <dbReference type="ARBA" id="ARBA00009477"/>
    </source>
</evidence>
<protein>
    <submittedName>
        <fullName evidence="10">RND efflux transporter, MFP subunit</fullName>
    </submittedName>
</protein>
<dbReference type="Pfam" id="PF25967">
    <property type="entry name" value="RND-MFP_C"/>
    <property type="match status" value="1"/>
</dbReference>
<dbReference type="Pfam" id="PF25917">
    <property type="entry name" value="BSH_RND"/>
    <property type="match status" value="1"/>
</dbReference>
<keyword evidence="5" id="KW-0812">Transmembrane</keyword>
<feature type="compositionally biased region" description="Low complexity" evidence="4">
    <location>
        <begin position="382"/>
        <end position="391"/>
    </location>
</feature>
<feature type="domain" description="Multidrug resistance protein MdtA-like alpha-helical hairpin" evidence="6">
    <location>
        <begin position="121"/>
        <end position="182"/>
    </location>
</feature>
<dbReference type="Pfam" id="PF25954">
    <property type="entry name" value="Beta-barrel_RND_2"/>
    <property type="match status" value="1"/>
</dbReference>
<keyword evidence="5" id="KW-0472">Membrane</keyword>
<dbReference type="Pfam" id="PF25876">
    <property type="entry name" value="HH_MFP_RND"/>
    <property type="match status" value="1"/>
</dbReference>
<dbReference type="HOGENOM" id="CLU_018816_1_4_4"/>
<name>A0A0B6RTZ8_BURPL</name>
<dbReference type="InterPro" id="IPR058624">
    <property type="entry name" value="MdtA-like_HH"/>
</dbReference>
<keyword evidence="3" id="KW-0813">Transport</keyword>
<dbReference type="Gene3D" id="2.40.420.20">
    <property type="match status" value="1"/>
</dbReference>
<dbReference type="PANTHER" id="PTHR30469">
    <property type="entry name" value="MULTIDRUG RESISTANCE PROTEIN MDTA"/>
    <property type="match status" value="1"/>
</dbReference>
<dbReference type="EMBL" id="CP002580">
    <property type="protein sequence ID" value="AJK45649.1"/>
    <property type="molecule type" value="Genomic_DNA"/>
</dbReference>
<evidence type="ECO:0000259" key="8">
    <source>
        <dbReference type="Pfam" id="PF25954"/>
    </source>
</evidence>
<reference evidence="10 11" key="2">
    <citation type="journal article" date="2016" name="Appl. Microbiol. Biotechnol.">
        <title>Mutations improving production and secretion of extracellular lipase by Burkholderia glumae PG1.</title>
        <authorList>
            <person name="Knapp A."/>
            <person name="Voget S."/>
            <person name="Gao R."/>
            <person name="Zaburannyi N."/>
            <person name="Krysciak D."/>
            <person name="Breuer M."/>
            <person name="Hauer B."/>
            <person name="Streit W.R."/>
            <person name="Muller R."/>
            <person name="Daniel R."/>
            <person name="Jaeger K.E."/>
        </authorList>
    </citation>
    <scope>NUCLEOTIDE SEQUENCE [LARGE SCALE GENOMIC DNA]</scope>
    <source>
        <strain evidence="10 11">PG1</strain>
    </source>
</reference>
<evidence type="ECO:0000259" key="7">
    <source>
        <dbReference type="Pfam" id="PF25917"/>
    </source>
</evidence>
<dbReference type="InterPro" id="IPR006143">
    <property type="entry name" value="RND_pump_MFP"/>
</dbReference>
<evidence type="ECO:0000313" key="11">
    <source>
        <dbReference type="Proteomes" id="UP000031838"/>
    </source>
</evidence>
<evidence type="ECO:0000256" key="5">
    <source>
        <dbReference type="SAM" id="Phobius"/>
    </source>
</evidence>
<accession>A0A0B6RTZ8</accession>
<proteinExistence type="inferred from homology"/>
<feature type="domain" description="Multidrug resistance protein MdtA-like barrel-sandwich hybrid" evidence="7">
    <location>
        <begin position="83"/>
        <end position="217"/>
    </location>
</feature>
<keyword evidence="5" id="KW-1133">Transmembrane helix</keyword>
<dbReference type="Gene3D" id="1.10.287.470">
    <property type="entry name" value="Helix hairpin bin"/>
    <property type="match status" value="1"/>
</dbReference>
<feature type="domain" description="Multidrug resistance protein MdtA-like C-terminal permuted SH3" evidence="9">
    <location>
        <begin position="314"/>
        <end position="366"/>
    </location>
</feature>
<dbReference type="PANTHER" id="PTHR30469:SF37">
    <property type="entry name" value="RAGD PROTEIN"/>
    <property type="match status" value="1"/>
</dbReference>
<evidence type="ECO:0000313" key="10">
    <source>
        <dbReference type="EMBL" id="AJK45649.1"/>
    </source>
</evidence>
<organism evidence="10 11">
    <name type="scientific">Burkholderia plantarii</name>
    <dbReference type="NCBI Taxonomy" id="41899"/>
    <lineage>
        <taxon>Bacteria</taxon>
        <taxon>Pseudomonadati</taxon>
        <taxon>Pseudomonadota</taxon>
        <taxon>Betaproteobacteria</taxon>
        <taxon>Burkholderiales</taxon>
        <taxon>Burkholderiaceae</taxon>
        <taxon>Burkholderia</taxon>
    </lineage>
</organism>
<dbReference type="InterPro" id="IPR058627">
    <property type="entry name" value="MdtA-like_C"/>
</dbReference>
<feature type="domain" description="CusB-like beta-barrel" evidence="8">
    <location>
        <begin position="234"/>
        <end position="304"/>
    </location>
</feature>
<evidence type="ECO:0000259" key="9">
    <source>
        <dbReference type="Pfam" id="PF25967"/>
    </source>
</evidence>
<sequence>MSSEVTRAQGASRRRLRLAGLTGIVIAVAIVAAGIAVRAHETSSVRAWTDSNSIPTVAVITATRAGAGPALNLPGRLEAWSSAPILARVSGYLKSWRYDIGARVKAGQELGVIETPEIDQQLLQARADLESARTNAKLAEITAQRWQSLQNSDAVSKQDVDQRTSDYAARRAAVDAAQANVNRLVAQKGFARLVAPFDGVVTARRTDVGALVNAGGSSGEELFTVSDVTKLRVYVQVPQNYAPSVRPGTTASLTVPEYPGRKFEAKVVAASGAVNPQSGTTLVQLVVDNASGALLPGGFANLGFALPASADTLRVPASAIVFDAKGTRVLTVGTDGHVHYRPVTITRDLGAQVEIAGGPNTGERVVETPPDGLADGDPVRVAAAGKAAPGAAPGGASGAQKAAS</sequence>
<evidence type="ECO:0000259" key="6">
    <source>
        <dbReference type="Pfam" id="PF25876"/>
    </source>
</evidence>
<dbReference type="InterPro" id="IPR058792">
    <property type="entry name" value="Beta-barrel_RND_2"/>
</dbReference>